<dbReference type="CDD" id="cd00190">
    <property type="entry name" value="Tryp_SPc"/>
    <property type="match status" value="1"/>
</dbReference>
<reference evidence="8" key="1">
    <citation type="submission" date="2021-10" db="EMBL/GenBank/DDBJ databases">
        <authorList>
            <person name="Piombo E."/>
        </authorList>
    </citation>
    <scope>NUCLEOTIDE SEQUENCE</scope>
</reference>
<evidence type="ECO:0000256" key="4">
    <source>
        <dbReference type="ARBA" id="ARBA00023157"/>
    </source>
</evidence>
<proteinExistence type="inferred from homology"/>
<keyword evidence="5" id="KW-0645">Protease</keyword>
<dbReference type="Pfam" id="PF00089">
    <property type="entry name" value="Trypsin"/>
    <property type="match status" value="1"/>
</dbReference>
<keyword evidence="9" id="KW-1185">Reference proteome</keyword>
<dbReference type="GO" id="GO:0051604">
    <property type="term" value="P:protein maturation"/>
    <property type="evidence" value="ECO:0007669"/>
    <property type="project" value="UniProtKB-ARBA"/>
</dbReference>
<dbReference type="OrthoDB" id="6380398at2759"/>
<evidence type="ECO:0000256" key="3">
    <source>
        <dbReference type="ARBA" id="ARBA00022525"/>
    </source>
</evidence>
<accession>A0A9N9Y4V1</accession>
<feature type="domain" description="Peptidase S1" evidence="7">
    <location>
        <begin position="32"/>
        <end position="259"/>
    </location>
</feature>
<dbReference type="GO" id="GO:0006508">
    <property type="term" value="P:proteolysis"/>
    <property type="evidence" value="ECO:0007669"/>
    <property type="project" value="UniProtKB-KW"/>
</dbReference>
<comment type="similarity">
    <text evidence="2">Belongs to the peptidase S1 family.</text>
</comment>
<dbReference type="PANTHER" id="PTHR24276">
    <property type="entry name" value="POLYSERASE-RELATED"/>
    <property type="match status" value="1"/>
</dbReference>
<dbReference type="SMART" id="SM00020">
    <property type="entry name" value="Tryp_SPc"/>
    <property type="match status" value="1"/>
</dbReference>
<organism evidence="8 9">
    <name type="scientific">Clonostachys byssicola</name>
    <dbReference type="NCBI Taxonomy" id="160290"/>
    <lineage>
        <taxon>Eukaryota</taxon>
        <taxon>Fungi</taxon>
        <taxon>Dikarya</taxon>
        <taxon>Ascomycota</taxon>
        <taxon>Pezizomycotina</taxon>
        <taxon>Sordariomycetes</taxon>
        <taxon>Hypocreomycetidae</taxon>
        <taxon>Hypocreales</taxon>
        <taxon>Bionectriaceae</taxon>
        <taxon>Clonostachys</taxon>
    </lineage>
</organism>
<evidence type="ECO:0000313" key="9">
    <source>
        <dbReference type="Proteomes" id="UP000754883"/>
    </source>
</evidence>
<evidence type="ECO:0000313" key="8">
    <source>
        <dbReference type="EMBL" id="CAG9993161.1"/>
    </source>
</evidence>
<dbReference type="PROSITE" id="PS00134">
    <property type="entry name" value="TRYPSIN_HIS"/>
    <property type="match status" value="1"/>
</dbReference>
<protein>
    <recommendedName>
        <fullName evidence="7">Peptidase S1 domain-containing protein</fullName>
    </recommendedName>
</protein>
<evidence type="ECO:0000259" key="7">
    <source>
        <dbReference type="PROSITE" id="PS50240"/>
    </source>
</evidence>
<dbReference type="InterPro" id="IPR009003">
    <property type="entry name" value="Peptidase_S1_PA"/>
</dbReference>
<dbReference type="InterPro" id="IPR018114">
    <property type="entry name" value="TRYPSIN_HIS"/>
</dbReference>
<dbReference type="GO" id="GO:0005576">
    <property type="term" value="C:extracellular region"/>
    <property type="evidence" value="ECO:0007669"/>
    <property type="project" value="UniProtKB-SubCell"/>
</dbReference>
<dbReference type="PROSITE" id="PS00135">
    <property type="entry name" value="TRYPSIN_SER"/>
    <property type="match status" value="1"/>
</dbReference>
<dbReference type="PANTHER" id="PTHR24276:SF98">
    <property type="entry name" value="FI18310P1-RELATED"/>
    <property type="match status" value="1"/>
</dbReference>
<name>A0A9N9Y4V1_9HYPO</name>
<dbReference type="EMBL" id="CABFNO020001517">
    <property type="protein sequence ID" value="CAG9993161.1"/>
    <property type="molecule type" value="Genomic_DNA"/>
</dbReference>
<dbReference type="SUPFAM" id="SSF50494">
    <property type="entry name" value="Trypsin-like serine proteases"/>
    <property type="match status" value="1"/>
</dbReference>
<keyword evidence="5" id="KW-0720">Serine protease</keyword>
<dbReference type="PROSITE" id="PS50240">
    <property type="entry name" value="TRYPSIN_DOM"/>
    <property type="match status" value="1"/>
</dbReference>
<dbReference type="FunFam" id="2.40.10.10:FF:000047">
    <property type="entry name" value="Trypsin eta"/>
    <property type="match status" value="1"/>
</dbReference>
<dbReference type="InterPro" id="IPR043504">
    <property type="entry name" value="Peptidase_S1_PA_chymotrypsin"/>
</dbReference>
<feature type="signal peptide" evidence="6">
    <location>
        <begin position="1"/>
        <end position="20"/>
    </location>
</feature>
<comment type="subcellular location">
    <subcellularLocation>
        <location evidence="1">Secreted</location>
    </subcellularLocation>
</comment>
<evidence type="ECO:0000256" key="6">
    <source>
        <dbReference type="SAM" id="SignalP"/>
    </source>
</evidence>
<feature type="chain" id="PRO_5040485778" description="Peptidase S1 domain-containing protein" evidence="6">
    <location>
        <begin position="21"/>
        <end position="259"/>
    </location>
</feature>
<dbReference type="AlphaFoldDB" id="A0A9N9Y4V1"/>
<keyword evidence="4" id="KW-1015">Disulfide bond</keyword>
<keyword evidence="5" id="KW-0378">Hydrolase</keyword>
<evidence type="ECO:0000256" key="1">
    <source>
        <dbReference type="ARBA" id="ARBA00004613"/>
    </source>
</evidence>
<keyword evidence="6" id="KW-0732">Signal</keyword>
<comment type="caution">
    <text evidence="8">The sequence shown here is derived from an EMBL/GenBank/DDBJ whole genome shotgun (WGS) entry which is preliminary data.</text>
</comment>
<dbReference type="InterPro" id="IPR050430">
    <property type="entry name" value="Peptidase_S1"/>
</dbReference>
<dbReference type="InterPro" id="IPR033116">
    <property type="entry name" value="TRYPSIN_SER"/>
</dbReference>
<gene>
    <name evidence="8" type="ORF">CBYS24578_00016969</name>
</gene>
<dbReference type="InterPro" id="IPR001254">
    <property type="entry name" value="Trypsin_dom"/>
</dbReference>
<evidence type="ECO:0000256" key="5">
    <source>
        <dbReference type="RuleBase" id="RU363034"/>
    </source>
</evidence>
<sequence>MVSLRSLAASILPLASMAAGLPLEDGGVSINIVGGESASISEFPYIVSLSQGGSHFCGGALLNANTVLTAGHCSYGMSASAVKVRAGTATWASGGKQVGVSKIWIHHHYNPRDLNNDIAIWKLASPIAKSSTIKYATLPAKGSDPTPGPYVYVTVAGWGSNVAGGPGVSDLQKVTVPIISRATCRSQYGTAYISDAMWCASWPAGGKDACQGDSGGPIVDSSGTLLGVVSWGRGCAMEGNPGVYTRVGIFVDWINANKA</sequence>
<evidence type="ECO:0000256" key="2">
    <source>
        <dbReference type="ARBA" id="ARBA00007664"/>
    </source>
</evidence>
<keyword evidence="3" id="KW-0964">Secreted</keyword>
<dbReference type="PRINTS" id="PR00722">
    <property type="entry name" value="CHYMOTRYPSIN"/>
</dbReference>
<dbReference type="GO" id="GO:0004252">
    <property type="term" value="F:serine-type endopeptidase activity"/>
    <property type="evidence" value="ECO:0007669"/>
    <property type="project" value="InterPro"/>
</dbReference>
<dbReference type="InterPro" id="IPR001314">
    <property type="entry name" value="Peptidase_S1A"/>
</dbReference>
<dbReference type="Proteomes" id="UP000754883">
    <property type="component" value="Unassembled WGS sequence"/>
</dbReference>
<dbReference type="Gene3D" id="2.40.10.10">
    <property type="entry name" value="Trypsin-like serine proteases"/>
    <property type="match status" value="2"/>
</dbReference>